<gene>
    <name evidence="1" type="ORF">LCGC14_0808100</name>
</gene>
<name>A0A0F9PS64_9ZZZZ</name>
<dbReference type="InterPro" id="IPR027417">
    <property type="entry name" value="P-loop_NTPase"/>
</dbReference>
<proteinExistence type="predicted"/>
<dbReference type="Gene3D" id="3.30.420.240">
    <property type="match status" value="1"/>
</dbReference>
<dbReference type="AlphaFoldDB" id="A0A0F9PS64"/>
<comment type="caution">
    <text evidence="1">The sequence shown here is derived from an EMBL/GenBank/DDBJ whole genome shotgun (WGS) entry which is preliminary data.</text>
</comment>
<accession>A0A0F9PS64</accession>
<dbReference type="Gene3D" id="3.40.50.300">
    <property type="entry name" value="P-loop containing nucleotide triphosphate hydrolases"/>
    <property type="match status" value="1"/>
</dbReference>
<evidence type="ECO:0000313" key="1">
    <source>
        <dbReference type="EMBL" id="KKN33009.1"/>
    </source>
</evidence>
<dbReference type="EMBL" id="LAZR01002212">
    <property type="protein sequence ID" value="KKN33009.1"/>
    <property type="molecule type" value="Genomic_DNA"/>
</dbReference>
<protein>
    <recommendedName>
        <fullName evidence="2">Terminase large subunit gp17-like C-terminal domain-containing protein</fullName>
    </recommendedName>
</protein>
<sequence>MNKSEKENTIIEMGNDIFAFLKFVKIQEPGHLALPYILWPHLIDFYNILEKYKLIDLIKAKQIGISWALAIYALWKIYTLPGWNVLEISKGQSESIQLLDKSRIIYLNLPEWMQVYTLEPNSAEKFGFKENSSRITALSSTETAGIGETAGTVIHDESDFHDCYEVNLSHTRATVADSAERQLISVSTVDKTKPDSYFKTHWKAAENGENGFKSLFYGYDVRPDRGEGFYAQLVKENKDTPWVVEANYPRTVKEALSPMSAQSCFDGDVMEQLWDNRMEQPEVKQNHIYILCPRSVGTQYIAGIDVGEGVGLDYSCLTIAGVRGLTAEVVAAIYTNTLGTDSFAFDCDKLCHEYDAPLLIVDNIGVGRAVCDKLESLGYPNLYFEHEKKVGYSLTRPKKRELAVKLVEKINDGSLATRWSPQIKELMEYQWINGYPEPTSRTHGDTIIPLMFISEFLEEIGIAEPASMYVAGKKIW</sequence>
<reference evidence="1" key="1">
    <citation type="journal article" date="2015" name="Nature">
        <title>Complex archaea that bridge the gap between prokaryotes and eukaryotes.</title>
        <authorList>
            <person name="Spang A."/>
            <person name="Saw J.H."/>
            <person name="Jorgensen S.L."/>
            <person name="Zaremba-Niedzwiedzka K."/>
            <person name="Martijn J."/>
            <person name="Lind A.E."/>
            <person name="van Eijk R."/>
            <person name="Schleper C."/>
            <person name="Guy L."/>
            <person name="Ettema T.J."/>
        </authorList>
    </citation>
    <scope>NUCLEOTIDE SEQUENCE</scope>
</reference>
<evidence type="ECO:0008006" key="2">
    <source>
        <dbReference type="Google" id="ProtNLM"/>
    </source>
</evidence>
<organism evidence="1">
    <name type="scientific">marine sediment metagenome</name>
    <dbReference type="NCBI Taxonomy" id="412755"/>
    <lineage>
        <taxon>unclassified sequences</taxon>
        <taxon>metagenomes</taxon>
        <taxon>ecological metagenomes</taxon>
    </lineage>
</organism>